<keyword evidence="2" id="KW-1185">Reference proteome</keyword>
<dbReference type="EMBL" id="CP007202">
    <property type="protein sequence ID" value="AJR04959.1"/>
    <property type="molecule type" value="Genomic_DNA"/>
</dbReference>
<sequence length="335" mass="39909">MILANFTYYKIDLADIWDFERSAFLGQEISEDEATQLLHNIQVEITKNAEAVFGIDDYDENEASFYKYFNRKEKEYRDACGSTEELFRIEFFFSNNKCYQYDYPIIIESHHDDFDYWFALKLKQYQLKLLQLDSFLNYQLNDSFEGDKSVFDKFLTMLIRQYESSFLTKGLIDSINDWKAINQTPTPQKAISRKSNSRKMEGDIHSLQLKALIKNPKYFQSNIHGFLEAFQLLKEHAFIDASTELEQFKNIFRNKEITHQKRIKWIGSTKELQWFIKELMYESQKIVDLKNDIWLITASCFVDKNGKEFMDSQLRNASGKRLKRKDHLVQIVQLF</sequence>
<dbReference type="RefSeq" id="WP_044639080.1">
    <property type="nucleotide sequence ID" value="NZ_CP007202.1"/>
</dbReference>
<dbReference type="Proteomes" id="UP000032229">
    <property type="component" value="Chromosome"/>
</dbReference>
<evidence type="ECO:0000313" key="2">
    <source>
        <dbReference type="Proteomes" id="UP000032229"/>
    </source>
</evidence>
<dbReference type="KEGG" id="sze:AW14_12625"/>
<proteinExistence type="predicted"/>
<reference evidence="1 2" key="1">
    <citation type="submission" date="2014-02" db="EMBL/GenBank/DDBJ databases">
        <authorList>
            <person name="Young C.-C."/>
            <person name="Hameed A."/>
            <person name="Huang H.-C."/>
            <person name="Shahina M."/>
        </authorList>
    </citation>
    <scope>NUCLEOTIDE SEQUENCE [LARGE SCALE GENOMIC DNA]</scope>
    <source>
        <strain evidence="1 2">CC-SAMT-1</strain>
    </source>
</reference>
<gene>
    <name evidence="1" type="ORF">AW14_12625</name>
</gene>
<evidence type="ECO:0000313" key="1">
    <source>
        <dbReference type="EMBL" id="AJR04959.1"/>
    </source>
</evidence>
<organism evidence="1 2">
    <name type="scientific">Siansivirga zeaxanthinifaciens CC-SAMT-1</name>
    <dbReference type="NCBI Taxonomy" id="1454006"/>
    <lineage>
        <taxon>Bacteria</taxon>
        <taxon>Pseudomonadati</taxon>
        <taxon>Bacteroidota</taxon>
        <taxon>Flavobacteriia</taxon>
        <taxon>Flavobacteriales</taxon>
        <taxon>Flavobacteriaceae</taxon>
        <taxon>Siansivirga</taxon>
    </lineage>
</organism>
<dbReference type="STRING" id="1454006.AW14_12625"/>
<name>A0A0C5WIG6_9FLAO</name>
<protein>
    <submittedName>
        <fullName evidence="1">Uncharacterized protein</fullName>
    </submittedName>
</protein>
<dbReference type="HOGENOM" id="CLU_828727_0_0_10"/>
<dbReference type="OrthoDB" id="1164998at2"/>
<accession>A0A0C5WIG6</accession>
<dbReference type="AlphaFoldDB" id="A0A0C5WIG6"/>